<dbReference type="Gene3D" id="3.40.50.1000">
    <property type="entry name" value="HAD superfamily/HAD-like"/>
    <property type="match status" value="1"/>
</dbReference>
<evidence type="ECO:0000256" key="1">
    <source>
        <dbReference type="ARBA" id="ARBA00001946"/>
    </source>
</evidence>
<reference evidence="6" key="1">
    <citation type="journal article" date="2014" name="BMC Genomics">
        <title>Genome sequencing of two Neorhizobium galegae strains reveals a noeT gene responsible for the unusual acetylation of the nodulation factors.</title>
        <authorList>
            <person name="Osterman J."/>
            <person name="Marsh J."/>
            <person name="Laine P.K."/>
            <person name="Zeng Z."/>
            <person name="Alatalo E."/>
            <person name="Sullivan J.T."/>
            <person name="Young J.P."/>
            <person name="Thomas-Oates J."/>
            <person name="Paulin L."/>
            <person name="Lindstrom K."/>
        </authorList>
    </citation>
    <scope>NUCLEOTIDE SEQUENCE [LARGE SCALE GENOMIC DNA]</scope>
    <source>
        <strain evidence="6">HAMBI 540</strain>
    </source>
</reference>
<dbReference type="SUPFAM" id="SSF56784">
    <property type="entry name" value="HAD-like"/>
    <property type="match status" value="1"/>
</dbReference>
<dbReference type="PANTHER" id="PTHR46193">
    <property type="entry name" value="6-PHOSPHOGLUCONATE PHOSPHATASE"/>
    <property type="match status" value="1"/>
</dbReference>
<evidence type="ECO:0000256" key="3">
    <source>
        <dbReference type="ARBA" id="ARBA00022723"/>
    </source>
</evidence>
<dbReference type="InterPro" id="IPR036412">
    <property type="entry name" value="HAD-like_sf"/>
</dbReference>
<dbReference type="RefSeq" id="WP_038584338.1">
    <property type="nucleotide sequence ID" value="NZ_HG938353.1"/>
</dbReference>
<dbReference type="SFLD" id="SFLDG01129">
    <property type="entry name" value="C1.5:_HAD__Beta-PGM__Phosphata"/>
    <property type="match status" value="1"/>
</dbReference>
<proteinExistence type="inferred from homology"/>
<dbReference type="CDD" id="cd07526">
    <property type="entry name" value="HAD_BPGM_like"/>
    <property type="match status" value="1"/>
</dbReference>
<dbReference type="AlphaFoldDB" id="A0A068SM15"/>
<gene>
    <name evidence="5" type="ORF">RG540_CH05950</name>
</gene>
<dbReference type="GO" id="GO:0046872">
    <property type="term" value="F:metal ion binding"/>
    <property type="evidence" value="ECO:0007669"/>
    <property type="project" value="UniProtKB-KW"/>
</dbReference>
<dbReference type="Gene3D" id="1.10.150.240">
    <property type="entry name" value="Putative phosphatase, domain 2"/>
    <property type="match status" value="1"/>
</dbReference>
<protein>
    <submittedName>
        <fullName evidence="5">HAD-superfamily hydrolase, subfamily IA, variant 3</fullName>
    </submittedName>
</protein>
<keyword evidence="4" id="KW-0460">Magnesium</keyword>
<dbReference type="GO" id="GO:0016787">
    <property type="term" value="F:hydrolase activity"/>
    <property type="evidence" value="ECO:0007669"/>
    <property type="project" value="UniProtKB-KW"/>
</dbReference>
<evidence type="ECO:0000256" key="4">
    <source>
        <dbReference type="ARBA" id="ARBA00022842"/>
    </source>
</evidence>
<dbReference type="InterPro" id="IPR023198">
    <property type="entry name" value="PGP-like_dom2"/>
</dbReference>
<comment type="similarity">
    <text evidence="2">Belongs to the HAD-like hydrolase superfamily. CbbY/CbbZ/Gph/YieH family.</text>
</comment>
<dbReference type="InterPro" id="IPR006439">
    <property type="entry name" value="HAD-SF_hydro_IA"/>
</dbReference>
<dbReference type="NCBIfam" id="TIGR01509">
    <property type="entry name" value="HAD-SF-IA-v3"/>
    <property type="match status" value="1"/>
</dbReference>
<comment type="cofactor">
    <cofactor evidence="1">
        <name>Mg(2+)</name>
        <dbReference type="ChEBI" id="CHEBI:18420"/>
    </cofactor>
</comment>
<keyword evidence="6" id="KW-1185">Reference proteome</keyword>
<dbReference type="eggNOG" id="COG0637">
    <property type="taxonomic scope" value="Bacteria"/>
</dbReference>
<accession>A0A068SM15</accession>
<keyword evidence="5" id="KW-0378">Hydrolase</keyword>
<evidence type="ECO:0000256" key="2">
    <source>
        <dbReference type="ARBA" id="ARBA00006171"/>
    </source>
</evidence>
<dbReference type="InterPro" id="IPR023214">
    <property type="entry name" value="HAD_sf"/>
</dbReference>
<dbReference type="EMBL" id="HG938353">
    <property type="protein sequence ID" value="CDN46786.1"/>
    <property type="molecule type" value="Genomic_DNA"/>
</dbReference>
<dbReference type="SFLD" id="SFLDS00003">
    <property type="entry name" value="Haloacid_Dehalogenase"/>
    <property type="match status" value="1"/>
</dbReference>
<name>A0A068SM15_NEOGA</name>
<organism evidence="5 6">
    <name type="scientific">Neorhizobium galegae bv. orientalis str. HAMBI 540</name>
    <dbReference type="NCBI Taxonomy" id="1028800"/>
    <lineage>
        <taxon>Bacteria</taxon>
        <taxon>Pseudomonadati</taxon>
        <taxon>Pseudomonadota</taxon>
        <taxon>Alphaproteobacteria</taxon>
        <taxon>Hyphomicrobiales</taxon>
        <taxon>Rhizobiaceae</taxon>
        <taxon>Rhizobium/Agrobacterium group</taxon>
        <taxon>Neorhizobium</taxon>
    </lineage>
</organism>
<sequence length="229" mass="24873">MSSFDLIIFDCDGVLVDSEIIAAQVESRLLTEAGYPISVEEMGERFAGMTWKNILLAVEKEADIPLSASLLDKSETLLDARLARDVKIIDGVKFALARLTTQRCICSNSSTHRLDVMLEKVGLKPYFAPHIYSAKDLGPDRVKPKPDIFLHAAEQFKVSPEKCLVIEDSTHGVHGAKAAGMRVVGFTGASHTYPSHADRLTDAGAETVISRMMDLPAVIAALGEWAGAF</sequence>
<evidence type="ECO:0000313" key="6">
    <source>
        <dbReference type="Proteomes" id="UP000028181"/>
    </source>
</evidence>
<evidence type="ECO:0000313" key="5">
    <source>
        <dbReference type="EMBL" id="CDN46786.1"/>
    </source>
</evidence>
<keyword evidence="3" id="KW-0479">Metal-binding</keyword>
<dbReference type="HOGENOM" id="CLU_045011_13_2_5"/>
<dbReference type="PATRIC" id="fig|1028800.3.peg.602"/>
<dbReference type="Pfam" id="PF00702">
    <property type="entry name" value="Hydrolase"/>
    <property type="match status" value="1"/>
</dbReference>
<dbReference type="InterPro" id="IPR051600">
    <property type="entry name" value="Beta-PGM-like"/>
</dbReference>
<dbReference type="SFLD" id="SFLDG01135">
    <property type="entry name" value="C1.5.6:_HAD__Beta-PGM__Phospha"/>
    <property type="match status" value="1"/>
</dbReference>
<dbReference type="PANTHER" id="PTHR46193:SF10">
    <property type="entry name" value="6-PHOSPHOGLUCONATE PHOSPHATASE"/>
    <property type="match status" value="1"/>
</dbReference>
<dbReference type="GeneID" id="24257601"/>
<dbReference type="Proteomes" id="UP000028181">
    <property type="component" value="Chromosome I"/>
</dbReference>
<dbReference type="KEGG" id="ngg:RG540_CH05950"/>
<dbReference type="OrthoDB" id="9797743at2"/>